<sequence length="551" mass="62695">MPQVSVLIQIFWVLFISLLSVLPSQLQPHVDSADDRSFLHAMFGERSLHSLVKVSVCVCVCVCLTEELQGRTASNEIRELVKLLSNPHIKSLLSVHDTVARKSYDPELPPLPDDIDDEEDSVKIIRLVKNKEPLGATIKKDEHSGAIIVARIMRGGAADRSGLIHVGDELKEVNGITVDDKKPEEIIRILSQSQGAITFKVVPGIKEEAQSKEPKMFVKVLFDYNPAEDKAIPCKEAGLAFKKGDILQVMSQDDATWWQAKLEGDGNLRAGLIPSKPFQERLANLLKTMRRKTGLRRSFRLSRRDKKTNKSMYECKRSEQYDTADVPTYEEVTAYHRKHGDRHRLVVLVGPTGVGLNELKRKLLISDPQHFSVTIPHTSRSKRHQESDGVEYYFISKHLFDADIQNNKFIEHGEYKGNYYGTSFDSVRSVLSKNKVCLLDVQPHTLKHLRTAEFKPYVVFVKPPSIERLRETRKNTKVISGKDDKDSSKPFSEEDFQEMISTAQMMENQYGHLFDKVIVNDDLTIAFNELKQALRKVETEAHWVPISWTHS</sequence>
<dbReference type="InterPro" id="IPR001452">
    <property type="entry name" value="SH3_domain"/>
</dbReference>
<keyword evidence="6" id="KW-0965">Cell junction</keyword>
<comment type="subcellular location">
    <subcellularLocation>
        <location evidence="2">Cell junction</location>
        <location evidence="2">Adherens junction</location>
    </subcellularLocation>
    <subcellularLocation>
        <location evidence="1">Membrane</location>
    </subcellularLocation>
</comment>
<dbReference type="InterPro" id="IPR014775">
    <property type="entry name" value="L27_C"/>
</dbReference>
<dbReference type="GO" id="GO:0005912">
    <property type="term" value="C:adherens junction"/>
    <property type="evidence" value="ECO:0007669"/>
    <property type="project" value="UniProtKB-SubCell"/>
</dbReference>
<dbReference type="SUPFAM" id="SSF50156">
    <property type="entry name" value="PDZ domain-like"/>
    <property type="match status" value="1"/>
</dbReference>
<evidence type="ECO:0000259" key="11">
    <source>
        <dbReference type="PROSITE" id="PS50052"/>
    </source>
</evidence>
<feature type="domain" description="Guanylate kinase-like" evidence="11">
    <location>
        <begin position="343"/>
        <end position="535"/>
    </location>
</feature>
<dbReference type="InterPro" id="IPR036892">
    <property type="entry name" value="L27_dom_sf"/>
</dbReference>
<dbReference type="PROSITE" id="PS50106">
    <property type="entry name" value="PDZ"/>
    <property type="match status" value="1"/>
</dbReference>
<dbReference type="Pfam" id="PF00625">
    <property type="entry name" value="Guanylate_kin"/>
    <property type="match status" value="1"/>
</dbReference>
<keyword evidence="5" id="KW-0677">Repeat</keyword>
<dbReference type="InterPro" id="IPR020590">
    <property type="entry name" value="Guanylate_kinase_CS"/>
</dbReference>
<evidence type="ECO:0000256" key="7">
    <source>
        <dbReference type="ARBA" id="ARBA00023136"/>
    </source>
</evidence>
<dbReference type="PANTHER" id="PTHR23122">
    <property type="entry name" value="MEMBRANE-ASSOCIATED GUANYLATE KINASE MAGUK"/>
    <property type="match status" value="1"/>
</dbReference>
<dbReference type="Ensembl" id="ENSCCRT00020029015.1">
    <property type="protein sequence ID" value="ENSCCRP00020026495.1"/>
    <property type="gene ID" value="ENSCCRG00020011388.1"/>
</dbReference>
<keyword evidence="7" id="KW-0472">Membrane</keyword>
<evidence type="ECO:0000256" key="8">
    <source>
        <dbReference type="PROSITE-ProRule" id="PRU00192"/>
    </source>
</evidence>
<dbReference type="InterPro" id="IPR036028">
    <property type="entry name" value="SH3-like_dom_sf"/>
</dbReference>
<comment type="similarity">
    <text evidence="3">Belongs to the MAGUK family.</text>
</comment>
<dbReference type="CDD" id="cd06799">
    <property type="entry name" value="PDZ_MPP3-MPP4-MPP7-like"/>
    <property type="match status" value="1"/>
</dbReference>
<dbReference type="InterPro" id="IPR001478">
    <property type="entry name" value="PDZ"/>
</dbReference>
<feature type="chain" id="PRO_5034983562" evidence="9">
    <location>
        <begin position="27"/>
        <end position="551"/>
    </location>
</feature>
<reference evidence="14" key="1">
    <citation type="submission" date="2025-08" db="UniProtKB">
        <authorList>
            <consortium name="Ensembl"/>
        </authorList>
    </citation>
    <scope>IDENTIFICATION</scope>
</reference>
<accession>A0A8C2DHX5</accession>
<evidence type="ECO:0000256" key="6">
    <source>
        <dbReference type="ARBA" id="ARBA00022949"/>
    </source>
</evidence>
<dbReference type="SUPFAM" id="SSF52540">
    <property type="entry name" value="P-loop containing nucleoside triphosphate hydrolases"/>
    <property type="match status" value="1"/>
</dbReference>
<evidence type="ECO:0000256" key="1">
    <source>
        <dbReference type="ARBA" id="ARBA00004370"/>
    </source>
</evidence>
<dbReference type="Gene3D" id="2.30.30.40">
    <property type="entry name" value="SH3 Domains"/>
    <property type="match status" value="1"/>
</dbReference>
<feature type="domain" description="L27" evidence="13">
    <location>
        <begin position="54"/>
        <end position="107"/>
    </location>
</feature>
<keyword evidence="4 8" id="KW-0728">SH3 domain</keyword>
<evidence type="ECO:0000256" key="3">
    <source>
        <dbReference type="ARBA" id="ARBA00007014"/>
    </source>
</evidence>
<evidence type="ECO:0000256" key="9">
    <source>
        <dbReference type="SAM" id="SignalP"/>
    </source>
</evidence>
<evidence type="ECO:0000256" key="2">
    <source>
        <dbReference type="ARBA" id="ARBA00004536"/>
    </source>
</evidence>
<dbReference type="InterPro" id="IPR004172">
    <property type="entry name" value="L27_dom"/>
</dbReference>
<proteinExistence type="inferred from homology"/>
<dbReference type="InterPro" id="IPR036034">
    <property type="entry name" value="PDZ_sf"/>
</dbReference>
<dbReference type="SMART" id="SM00072">
    <property type="entry name" value="GuKc"/>
    <property type="match status" value="1"/>
</dbReference>
<feature type="domain" description="SH3" evidence="10">
    <location>
        <begin position="213"/>
        <end position="283"/>
    </location>
</feature>
<dbReference type="Gene3D" id="1.10.287.650">
    <property type="entry name" value="L27 domain"/>
    <property type="match status" value="1"/>
</dbReference>
<dbReference type="PROSITE" id="PS50052">
    <property type="entry name" value="GUANYLATE_KINASE_2"/>
    <property type="match status" value="1"/>
</dbReference>
<organism evidence="14 15">
    <name type="scientific">Cyprinus carpio</name>
    <name type="common">Common carp</name>
    <dbReference type="NCBI Taxonomy" id="7962"/>
    <lineage>
        <taxon>Eukaryota</taxon>
        <taxon>Metazoa</taxon>
        <taxon>Chordata</taxon>
        <taxon>Craniata</taxon>
        <taxon>Vertebrata</taxon>
        <taxon>Euteleostomi</taxon>
        <taxon>Actinopterygii</taxon>
        <taxon>Neopterygii</taxon>
        <taxon>Teleostei</taxon>
        <taxon>Ostariophysi</taxon>
        <taxon>Cypriniformes</taxon>
        <taxon>Cyprinidae</taxon>
        <taxon>Cyprininae</taxon>
        <taxon>Cyprinus</taxon>
    </lineage>
</organism>
<dbReference type="SMART" id="SM00569">
    <property type="entry name" value="L27"/>
    <property type="match status" value="1"/>
</dbReference>
<dbReference type="Gene3D" id="3.40.50.300">
    <property type="entry name" value="P-loop containing nucleotide triphosphate hydrolases"/>
    <property type="match status" value="1"/>
</dbReference>
<dbReference type="FunFam" id="2.30.42.10:FF:000046">
    <property type="entry name" value="MAGUK p55 subfamily member 7"/>
    <property type="match status" value="1"/>
</dbReference>
<feature type="domain" description="PDZ" evidence="12">
    <location>
        <begin position="124"/>
        <end position="205"/>
    </location>
</feature>
<dbReference type="Gene3D" id="2.30.42.10">
    <property type="match status" value="1"/>
</dbReference>
<dbReference type="Proteomes" id="UP000694701">
    <property type="component" value="Unplaced"/>
</dbReference>
<dbReference type="Pfam" id="PF07653">
    <property type="entry name" value="SH3_2"/>
    <property type="match status" value="1"/>
</dbReference>
<dbReference type="Pfam" id="PF00595">
    <property type="entry name" value="PDZ"/>
    <property type="match status" value="1"/>
</dbReference>
<dbReference type="Pfam" id="PF02828">
    <property type="entry name" value="L27"/>
    <property type="match status" value="2"/>
</dbReference>
<dbReference type="InterPro" id="IPR050716">
    <property type="entry name" value="MAGUK"/>
</dbReference>
<evidence type="ECO:0000256" key="4">
    <source>
        <dbReference type="ARBA" id="ARBA00022443"/>
    </source>
</evidence>
<dbReference type="InterPro" id="IPR027417">
    <property type="entry name" value="P-loop_NTPase"/>
</dbReference>
<dbReference type="SUPFAM" id="SSF101288">
    <property type="entry name" value="L27 domain"/>
    <property type="match status" value="1"/>
</dbReference>
<dbReference type="SUPFAM" id="SSF50044">
    <property type="entry name" value="SH3-domain"/>
    <property type="match status" value="1"/>
</dbReference>
<dbReference type="PROSITE" id="PS50002">
    <property type="entry name" value="SH3"/>
    <property type="match status" value="1"/>
</dbReference>
<dbReference type="PROSITE" id="PS00856">
    <property type="entry name" value="GUANYLATE_KINASE_1"/>
    <property type="match status" value="1"/>
</dbReference>
<evidence type="ECO:0000259" key="13">
    <source>
        <dbReference type="PROSITE" id="PS51022"/>
    </source>
</evidence>
<evidence type="ECO:0000313" key="15">
    <source>
        <dbReference type="Proteomes" id="UP000694701"/>
    </source>
</evidence>
<dbReference type="PROSITE" id="PS51022">
    <property type="entry name" value="L27"/>
    <property type="match status" value="1"/>
</dbReference>
<evidence type="ECO:0000259" key="10">
    <source>
        <dbReference type="PROSITE" id="PS50002"/>
    </source>
</evidence>
<evidence type="ECO:0000313" key="14">
    <source>
        <dbReference type="Ensembl" id="ENSCCRP00020026495.1"/>
    </source>
</evidence>
<dbReference type="SMART" id="SM00228">
    <property type="entry name" value="PDZ"/>
    <property type="match status" value="1"/>
</dbReference>
<evidence type="ECO:0000259" key="12">
    <source>
        <dbReference type="PROSITE" id="PS50106"/>
    </source>
</evidence>
<protein>
    <submittedName>
        <fullName evidence="14">Membrane protein, palmitoylated 7a (MAGUK p55 subfamily member 7)</fullName>
    </submittedName>
</protein>
<dbReference type="AlphaFoldDB" id="A0A8C2DHX5"/>
<feature type="signal peptide" evidence="9">
    <location>
        <begin position="1"/>
        <end position="26"/>
    </location>
</feature>
<dbReference type="InterPro" id="IPR008144">
    <property type="entry name" value="Guanylate_kin-like_dom"/>
</dbReference>
<dbReference type="SMART" id="SM00326">
    <property type="entry name" value="SH3"/>
    <property type="match status" value="1"/>
</dbReference>
<keyword evidence="9" id="KW-0732">Signal</keyword>
<dbReference type="FunFam" id="3.30.63.10:FF:000002">
    <property type="entry name" value="Guanylate kinase 1"/>
    <property type="match status" value="1"/>
</dbReference>
<dbReference type="CDD" id="cd00071">
    <property type="entry name" value="GMPK"/>
    <property type="match status" value="1"/>
</dbReference>
<dbReference type="GO" id="GO:0016020">
    <property type="term" value="C:membrane"/>
    <property type="evidence" value="ECO:0007669"/>
    <property type="project" value="UniProtKB-SubCell"/>
</dbReference>
<evidence type="ECO:0000256" key="5">
    <source>
        <dbReference type="ARBA" id="ARBA00022737"/>
    </source>
</evidence>
<dbReference type="InterPro" id="IPR008145">
    <property type="entry name" value="GK/Ca_channel_bsu"/>
</dbReference>
<name>A0A8C2DHX5_CYPCA</name>